<evidence type="ECO:0000256" key="1">
    <source>
        <dbReference type="ARBA" id="ARBA00004651"/>
    </source>
</evidence>
<organism evidence="7 8">
    <name type="scientific">Paenibacillus xanthanilyticus</name>
    <dbReference type="NCBI Taxonomy" id="1783531"/>
    <lineage>
        <taxon>Bacteria</taxon>
        <taxon>Bacillati</taxon>
        <taxon>Bacillota</taxon>
        <taxon>Bacilli</taxon>
        <taxon>Bacillales</taxon>
        <taxon>Paenibacillaceae</taxon>
        <taxon>Paenibacillus</taxon>
    </lineage>
</organism>
<sequence>MRRTKRGFLMDTASFFIYCTIATFTPGPTNIVLLSTVHHRGARTAMRYAYGATMGFGVLLGLSALLNAILAAYIPAILTVMRFIGSGYMLYLAYRLCKMSAASSVTRLPLPPPP</sequence>
<keyword evidence="4 6" id="KW-1133">Transmembrane helix</keyword>
<dbReference type="EMBL" id="JBHSAM010000014">
    <property type="protein sequence ID" value="MFC4098989.1"/>
    <property type="molecule type" value="Genomic_DNA"/>
</dbReference>
<feature type="non-terminal residue" evidence="7">
    <location>
        <position position="114"/>
    </location>
</feature>
<evidence type="ECO:0000313" key="8">
    <source>
        <dbReference type="Proteomes" id="UP001595715"/>
    </source>
</evidence>
<protein>
    <submittedName>
        <fullName evidence="7">LysE family translocator</fullName>
    </submittedName>
</protein>
<feature type="transmembrane region" description="Helical" evidence="6">
    <location>
        <begin position="15"/>
        <end position="36"/>
    </location>
</feature>
<comment type="caution">
    <text evidence="7">The sequence shown here is derived from an EMBL/GenBank/DDBJ whole genome shotgun (WGS) entry which is preliminary data.</text>
</comment>
<name>A0ABV8K153_9BACL</name>
<dbReference type="Proteomes" id="UP001595715">
    <property type="component" value="Unassembled WGS sequence"/>
</dbReference>
<keyword evidence="2" id="KW-1003">Cell membrane</keyword>
<accession>A0ABV8K153</accession>
<evidence type="ECO:0000313" key="7">
    <source>
        <dbReference type="EMBL" id="MFC4098989.1"/>
    </source>
</evidence>
<evidence type="ECO:0000256" key="4">
    <source>
        <dbReference type="ARBA" id="ARBA00022989"/>
    </source>
</evidence>
<evidence type="ECO:0000256" key="5">
    <source>
        <dbReference type="ARBA" id="ARBA00023136"/>
    </source>
</evidence>
<comment type="subcellular location">
    <subcellularLocation>
        <location evidence="1">Cell membrane</location>
        <topology evidence="1">Multi-pass membrane protein</topology>
    </subcellularLocation>
</comment>
<evidence type="ECO:0000256" key="3">
    <source>
        <dbReference type="ARBA" id="ARBA00022692"/>
    </source>
</evidence>
<dbReference type="Pfam" id="PF01810">
    <property type="entry name" value="LysE"/>
    <property type="match status" value="1"/>
</dbReference>
<keyword evidence="5 6" id="KW-0472">Membrane</keyword>
<dbReference type="InterPro" id="IPR001123">
    <property type="entry name" value="LeuE-type"/>
</dbReference>
<evidence type="ECO:0000256" key="6">
    <source>
        <dbReference type="SAM" id="Phobius"/>
    </source>
</evidence>
<evidence type="ECO:0000256" key="2">
    <source>
        <dbReference type="ARBA" id="ARBA00022475"/>
    </source>
</evidence>
<gene>
    <name evidence="7" type="ORF">ACFOZ8_04890</name>
</gene>
<keyword evidence="8" id="KW-1185">Reference proteome</keyword>
<proteinExistence type="predicted"/>
<reference evidence="8" key="1">
    <citation type="journal article" date="2019" name="Int. J. Syst. Evol. Microbiol.">
        <title>The Global Catalogue of Microorganisms (GCM) 10K type strain sequencing project: providing services to taxonomists for standard genome sequencing and annotation.</title>
        <authorList>
            <consortium name="The Broad Institute Genomics Platform"/>
            <consortium name="The Broad Institute Genome Sequencing Center for Infectious Disease"/>
            <person name="Wu L."/>
            <person name="Ma J."/>
        </authorList>
    </citation>
    <scope>NUCLEOTIDE SEQUENCE [LARGE SCALE GENOMIC DNA]</scope>
    <source>
        <strain evidence="8">IBRC-M 10987</strain>
    </source>
</reference>
<dbReference type="RefSeq" id="WP_377717681.1">
    <property type="nucleotide sequence ID" value="NZ_JBHSAM010000014.1"/>
</dbReference>
<keyword evidence="3 6" id="KW-0812">Transmembrane</keyword>